<keyword evidence="4" id="KW-0378">Hydrolase</keyword>
<sequence>MTSGMSDLPGLPTRDFCLIRHGETTANHAGRIAGRLDVALTDAGRAQARSLAQVDWAGPVSVFTSPMSRAQDTARLGFPDHPARLCPGLRERDWGIFEGRPLRDLPARDTTPQDGEGWRAMILRVHAAITSCCAGTPDTCLPVLICHSGVIRATRLLAGQATVGARAPNARPIHFRYVSGRHEETSDEF</sequence>
<keyword evidence="1" id="KW-0324">Glycolysis</keyword>
<dbReference type="CDD" id="cd07067">
    <property type="entry name" value="HP_PGM_like"/>
    <property type="match status" value="1"/>
</dbReference>
<comment type="caution">
    <text evidence="4">The sequence shown here is derived from an EMBL/GenBank/DDBJ whole genome shotgun (WGS) entry which is preliminary data.</text>
</comment>
<dbReference type="Gene3D" id="3.40.50.1240">
    <property type="entry name" value="Phosphoglycerate mutase-like"/>
    <property type="match status" value="1"/>
</dbReference>
<feature type="binding site" evidence="3">
    <location>
        <position position="69"/>
    </location>
    <ligand>
        <name>substrate</name>
    </ligand>
</feature>
<dbReference type="GO" id="GO:0005737">
    <property type="term" value="C:cytoplasm"/>
    <property type="evidence" value="ECO:0007669"/>
    <property type="project" value="TreeGrafter"/>
</dbReference>
<reference evidence="4 5" key="1">
    <citation type="submission" date="2015-12" db="EMBL/GenBank/DDBJ databases">
        <title>Genome sequence of the marine Rhodobacteraceae strain O3.65, Candidatus Tritonibacter horizontis.</title>
        <authorList>
            <person name="Poehlein A."/>
            <person name="Giebel H.A."/>
            <person name="Voget S."/>
            <person name="Brinkhoff T."/>
        </authorList>
    </citation>
    <scope>NUCLEOTIDE SEQUENCE [LARGE SCALE GENOMIC DNA]</scope>
    <source>
        <strain evidence="4 5">O3.65</strain>
    </source>
</reference>
<dbReference type="PANTHER" id="PTHR48100:SF1">
    <property type="entry name" value="HISTIDINE PHOSPHATASE FAMILY PROTEIN-RELATED"/>
    <property type="match status" value="1"/>
</dbReference>
<evidence type="ECO:0000256" key="3">
    <source>
        <dbReference type="PIRSR" id="PIRSR613078-2"/>
    </source>
</evidence>
<keyword evidence="2" id="KW-0413">Isomerase</keyword>
<protein>
    <submittedName>
        <fullName evidence="4">Alpha-ribazole phosphatase</fullName>
        <ecNumber evidence="4">3.1.3.73</ecNumber>
    </submittedName>
</protein>
<dbReference type="AlphaFoldDB" id="A0A132BU53"/>
<evidence type="ECO:0000313" key="4">
    <source>
        <dbReference type="EMBL" id="KUP91925.1"/>
    </source>
</evidence>
<dbReference type="InterPro" id="IPR029033">
    <property type="entry name" value="His_PPase_superfam"/>
</dbReference>
<dbReference type="EC" id="3.1.3.73" evidence="4"/>
<dbReference type="SUPFAM" id="SSF53254">
    <property type="entry name" value="Phosphoglycerate mutase-like"/>
    <property type="match status" value="1"/>
</dbReference>
<dbReference type="InterPro" id="IPR050275">
    <property type="entry name" value="PGM_Phosphatase"/>
</dbReference>
<accession>A0A132BU53</accession>
<evidence type="ECO:0000313" key="5">
    <source>
        <dbReference type="Proteomes" id="UP000068382"/>
    </source>
</evidence>
<dbReference type="InterPro" id="IPR013078">
    <property type="entry name" value="His_Pase_superF_clade-1"/>
</dbReference>
<organism evidence="4 5">
    <name type="scientific">Tritonibacter horizontis</name>
    <dbReference type="NCBI Taxonomy" id="1768241"/>
    <lineage>
        <taxon>Bacteria</taxon>
        <taxon>Pseudomonadati</taxon>
        <taxon>Pseudomonadota</taxon>
        <taxon>Alphaproteobacteria</taxon>
        <taxon>Rhodobacterales</taxon>
        <taxon>Paracoccaceae</taxon>
        <taxon>Tritonibacter</taxon>
    </lineage>
</organism>
<proteinExistence type="predicted"/>
<dbReference type="GO" id="GO:0043755">
    <property type="term" value="F:alpha-ribazole phosphatase activity"/>
    <property type="evidence" value="ECO:0007669"/>
    <property type="project" value="UniProtKB-EC"/>
</dbReference>
<feature type="binding site" evidence="3">
    <location>
        <begin position="20"/>
        <end position="27"/>
    </location>
    <ligand>
        <name>substrate</name>
    </ligand>
</feature>
<dbReference type="InterPro" id="IPR001345">
    <property type="entry name" value="PG/BPGM_mutase_AS"/>
</dbReference>
<evidence type="ECO:0000256" key="1">
    <source>
        <dbReference type="ARBA" id="ARBA00023152"/>
    </source>
</evidence>
<keyword evidence="5" id="KW-1185">Reference proteome</keyword>
<dbReference type="Proteomes" id="UP000068382">
    <property type="component" value="Unassembled WGS sequence"/>
</dbReference>
<dbReference type="EMBL" id="LPUY01000082">
    <property type="protein sequence ID" value="KUP91925.1"/>
    <property type="molecule type" value="Genomic_DNA"/>
</dbReference>
<gene>
    <name evidence="4" type="primary">cobC_1</name>
    <name evidence="4" type="ORF">TRIHO_32290</name>
</gene>
<dbReference type="SMART" id="SM00855">
    <property type="entry name" value="PGAM"/>
    <property type="match status" value="1"/>
</dbReference>
<dbReference type="Pfam" id="PF00300">
    <property type="entry name" value="His_Phos_1"/>
    <property type="match status" value="1"/>
</dbReference>
<dbReference type="PROSITE" id="PS00175">
    <property type="entry name" value="PG_MUTASE"/>
    <property type="match status" value="1"/>
</dbReference>
<dbReference type="PANTHER" id="PTHR48100">
    <property type="entry name" value="BROAD-SPECIFICITY PHOSPHATASE YOR283W-RELATED"/>
    <property type="match status" value="1"/>
</dbReference>
<evidence type="ECO:0000256" key="2">
    <source>
        <dbReference type="ARBA" id="ARBA00023235"/>
    </source>
</evidence>
<name>A0A132BU53_9RHOB</name>